<reference evidence="2" key="1">
    <citation type="submission" date="2021-02" db="EMBL/GenBank/DDBJ databases">
        <authorList>
            <person name="Nowell W R."/>
        </authorList>
    </citation>
    <scope>NUCLEOTIDE SEQUENCE</scope>
</reference>
<feature type="region of interest" description="Disordered" evidence="1">
    <location>
        <begin position="1"/>
        <end position="100"/>
    </location>
</feature>
<dbReference type="AlphaFoldDB" id="A0A815VIX0"/>
<evidence type="ECO:0000313" key="2">
    <source>
        <dbReference type="EMBL" id="CAF1532903.1"/>
    </source>
</evidence>
<dbReference type="Proteomes" id="UP000663829">
    <property type="component" value="Unassembled WGS sequence"/>
</dbReference>
<organism evidence="2 4">
    <name type="scientific">Didymodactylos carnosus</name>
    <dbReference type="NCBI Taxonomy" id="1234261"/>
    <lineage>
        <taxon>Eukaryota</taxon>
        <taxon>Metazoa</taxon>
        <taxon>Spiralia</taxon>
        <taxon>Gnathifera</taxon>
        <taxon>Rotifera</taxon>
        <taxon>Eurotatoria</taxon>
        <taxon>Bdelloidea</taxon>
        <taxon>Philodinida</taxon>
        <taxon>Philodinidae</taxon>
        <taxon>Didymodactylos</taxon>
    </lineage>
</organism>
<evidence type="ECO:0000313" key="4">
    <source>
        <dbReference type="Proteomes" id="UP000663829"/>
    </source>
</evidence>
<feature type="compositionally biased region" description="Polar residues" evidence="1">
    <location>
        <begin position="8"/>
        <end position="24"/>
    </location>
</feature>
<comment type="caution">
    <text evidence="2">The sequence shown here is derived from an EMBL/GenBank/DDBJ whole genome shotgun (WGS) entry which is preliminary data.</text>
</comment>
<accession>A0A815VIX0</accession>
<dbReference type="EMBL" id="CAJNOQ010024969">
    <property type="protein sequence ID" value="CAF1532903.1"/>
    <property type="molecule type" value="Genomic_DNA"/>
</dbReference>
<evidence type="ECO:0000256" key="1">
    <source>
        <dbReference type="SAM" id="MobiDB-lite"/>
    </source>
</evidence>
<dbReference type="Proteomes" id="UP000681722">
    <property type="component" value="Unassembled WGS sequence"/>
</dbReference>
<evidence type="ECO:0000313" key="3">
    <source>
        <dbReference type="EMBL" id="CAF4392352.1"/>
    </source>
</evidence>
<proteinExistence type="predicted"/>
<feature type="compositionally biased region" description="Acidic residues" evidence="1">
    <location>
        <begin position="65"/>
        <end position="78"/>
    </location>
</feature>
<feature type="compositionally biased region" description="Polar residues" evidence="1">
    <location>
        <begin position="79"/>
        <end position="100"/>
    </location>
</feature>
<gene>
    <name evidence="2" type="ORF">GPM918_LOCUS38160</name>
    <name evidence="3" type="ORF">SRO942_LOCUS38961</name>
</gene>
<protein>
    <submittedName>
        <fullName evidence="2">Uncharacterized protein</fullName>
    </submittedName>
</protein>
<dbReference type="EMBL" id="CAJOBC010090561">
    <property type="protein sequence ID" value="CAF4392352.1"/>
    <property type="molecule type" value="Genomic_DNA"/>
</dbReference>
<keyword evidence="4" id="KW-1185">Reference proteome</keyword>
<sequence>MSRRSLMPSYSLQQQQCSRTTNYNDRGHQVQMFRKNNVQHPKVAPDPHRNNMKPAEVTPKRDYPEVEEDADEMQDFDNDSTVRLVQQQQKDQDSKLTGSI</sequence>
<name>A0A815VIX0_9BILA</name>